<dbReference type="PANTHER" id="PTHR43566">
    <property type="entry name" value="CONSERVED PROTEIN"/>
    <property type="match status" value="1"/>
</dbReference>
<dbReference type="InterPro" id="IPR025420">
    <property type="entry name" value="DUF4143"/>
</dbReference>
<dbReference type="EMBL" id="FOGQ01000005">
    <property type="protein sequence ID" value="SER94669.1"/>
    <property type="molecule type" value="Genomic_DNA"/>
</dbReference>
<feature type="domain" description="DUF4143" evidence="2">
    <location>
        <begin position="205"/>
        <end position="365"/>
    </location>
</feature>
<keyword evidence="4" id="KW-1185">Reference proteome</keyword>
<dbReference type="InterPro" id="IPR041682">
    <property type="entry name" value="AAA_14"/>
</dbReference>
<dbReference type="STRING" id="1121357.SAMN05661109_01405"/>
<evidence type="ECO:0000259" key="1">
    <source>
        <dbReference type="Pfam" id="PF13173"/>
    </source>
</evidence>
<dbReference type="PANTHER" id="PTHR43566:SF2">
    <property type="entry name" value="DUF4143 DOMAIN-CONTAINING PROTEIN"/>
    <property type="match status" value="1"/>
</dbReference>
<dbReference type="Pfam" id="PF13173">
    <property type="entry name" value="AAA_14"/>
    <property type="match status" value="1"/>
</dbReference>
<gene>
    <name evidence="3" type="ORF">SAMN05661109_01405</name>
</gene>
<reference evidence="4" key="1">
    <citation type="submission" date="2016-10" db="EMBL/GenBank/DDBJ databases">
        <authorList>
            <person name="Varghese N."/>
            <person name="Submissions S."/>
        </authorList>
    </citation>
    <scope>NUCLEOTIDE SEQUENCE [LARGE SCALE GENOMIC DNA]</scope>
    <source>
        <strain evidence="4">DSM 20524</strain>
    </source>
</reference>
<dbReference type="AlphaFoldDB" id="A0A1H9TD03"/>
<accession>A0A1H9TD03</accession>
<protein>
    <recommendedName>
        <fullName evidence="5">AAA+ ATPase domain-containing protein</fullName>
    </recommendedName>
</protein>
<sequence>MSLSYRVRALDQRLDYLAQYFTAIAIEGPKAVGKTETALRRVGEVFRMDSADDRDRFLATDLLSKTEQNPILIDEWQLLPESWDIVRRTVDAGAPPGSIFLTGSATPAPGVTTHTGAGRIMTARLRPFGLCETTPEEDAISLGDLLTGETQIEAEATFTLDDYIRELATTGLPAASALPSHAQSDFLSGYVQRIVDRELPAQGYTVRNRQGLLSWLRAYARATGTDASYTQLLARATAGDGNAPSKRTTAVYREKLSEIWMVDPLPAWDSLFHLIPRQTVAPKHYLADVALSLYFAGIRPRQLNTSQNASRFGQFFESFAVHSARVAGSAHGLKASHVRTKGGEREIDLVLESRDGAVLAFEMKLAGRIRDEDVRHLTWLRDQLGEDLVEAVVLYTGRYAYRRPDGVAVIPLSLLRA</sequence>
<organism evidence="3 4">
    <name type="scientific">Corynebacterium cystitidis DSM 20524</name>
    <dbReference type="NCBI Taxonomy" id="1121357"/>
    <lineage>
        <taxon>Bacteria</taxon>
        <taxon>Bacillati</taxon>
        <taxon>Actinomycetota</taxon>
        <taxon>Actinomycetes</taxon>
        <taxon>Mycobacteriales</taxon>
        <taxon>Corynebacteriaceae</taxon>
        <taxon>Corynebacterium</taxon>
    </lineage>
</organism>
<dbReference type="RefSeq" id="WP_092258231.1">
    <property type="nucleotide sequence ID" value="NZ_CP047199.1"/>
</dbReference>
<dbReference type="Pfam" id="PF13635">
    <property type="entry name" value="DUF4143"/>
    <property type="match status" value="1"/>
</dbReference>
<proteinExistence type="predicted"/>
<name>A0A1H9TD03_9CORY</name>
<evidence type="ECO:0008006" key="5">
    <source>
        <dbReference type="Google" id="ProtNLM"/>
    </source>
</evidence>
<feature type="domain" description="AAA" evidence="1">
    <location>
        <begin position="22"/>
        <end position="132"/>
    </location>
</feature>
<evidence type="ECO:0000313" key="3">
    <source>
        <dbReference type="EMBL" id="SER94669.1"/>
    </source>
</evidence>
<evidence type="ECO:0000313" key="4">
    <source>
        <dbReference type="Proteomes" id="UP000198929"/>
    </source>
</evidence>
<evidence type="ECO:0000259" key="2">
    <source>
        <dbReference type="Pfam" id="PF13635"/>
    </source>
</evidence>
<dbReference type="Proteomes" id="UP000198929">
    <property type="component" value="Unassembled WGS sequence"/>
</dbReference>